<organism evidence="1 2">
    <name type="scientific">Caenorhabditis bovis</name>
    <dbReference type="NCBI Taxonomy" id="2654633"/>
    <lineage>
        <taxon>Eukaryota</taxon>
        <taxon>Metazoa</taxon>
        <taxon>Ecdysozoa</taxon>
        <taxon>Nematoda</taxon>
        <taxon>Chromadorea</taxon>
        <taxon>Rhabditida</taxon>
        <taxon>Rhabditina</taxon>
        <taxon>Rhabditomorpha</taxon>
        <taxon>Rhabditoidea</taxon>
        <taxon>Rhabditidae</taxon>
        <taxon>Peloderinae</taxon>
        <taxon>Caenorhabditis</taxon>
    </lineage>
</organism>
<dbReference type="Proteomes" id="UP000494206">
    <property type="component" value="Unassembled WGS sequence"/>
</dbReference>
<dbReference type="EMBL" id="CADEPM010000004">
    <property type="protein sequence ID" value="CAB3404020.1"/>
    <property type="molecule type" value="Genomic_DNA"/>
</dbReference>
<name>A0A8S1ETI7_9PELO</name>
<reference evidence="1 2" key="1">
    <citation type="submission" date="2020-04" db="EMBL/GenBank/DDBJ databases">
        <authorList>
            <person name="Laetsch R D."/>
            <person name="Stevens L."/>
            <person name="Kumar S."/>
            <person name="Blaxter L. M."/>
        </authorList>
    </citation>
    <scope>NUCLEOTIDE SEQUENCE [LARGE SCALE GENOMIC DNA]</scope>
</reference>
<evidence type="ECO:0000313" key="1">
    <source>
        <dbReference type="EMBL" id="CAB3404020.1"/>
    </source>
</evidence>
<keyword evidence="2" id="KW-1185">Reference proteome</keyword>
<gene>
    <name evidence="1" type="ORF">CBOVIS_LOCUS6415</name>
</gene>
<proteinExistence type="predicted"/>
<dbReference type="OrthoDB" id="5875507at2759"/>
<sequence>MDITALRSTRTTRKHNNLFYQDIPGSMNAEALTRFLAEQRESSVREMADPGEFLDEASPAEFHNKLVTAAFTPFLKALSLSALNQVISDLGRPRFNGQILPLYQWVTFRVSSLIYFHVNVYRIQGKKKNANKTAGKTMRTLPNVKLNKDRKIMQCDDQLYKVIFDPEGFSVHNMALIGQQHAPNKIWDKSLKPKSKGRVSIITNPDEIFIKPNRPSNIQPITVDKLQIIEILDYVDDLYLQLLEPADGKK</sequence>
<dbReference type="AlphaFoldDB" id="A0A8S1ETI7"/>
<comment type="caution">
    <text evidence="1">The sequence shown here is derived from an EMBL/GenBank/DDBJ whole genome shotgun (WGS) entry which is preliminary data.</text>
</comment>
<accession>A0A8S1ETI7</accession>
<protein>
    <submittedName>
        <fullName evidence="1">Uncharacterized protein</fullName>
    </submittedName>
</protein>
<evidence type="ECO:0000313" key="2">
    <source>
        <dbReference type="Proteomes" id="UP000494206"/>
    </source>
</evidence>